<dbReference type="OMA" id="CIAMSEF"/>
<feature type="domain" description="DH" evidence="1">
    <location>
        <begin position="30"/>
        <end position="245"/>
    </location>
</feature>
<evidence type="ECO:0000313" key="3">
    <source>
        <dbReference type="Proteomes" id="UP000688137"/>
    </source>
</evidence>
<dbReference type="GO" id="GO:0035556">
    <property type="term" value="P:intracellular signal transduction"/>
    <property type="evidence" value="ECO:0007669"/>
    <property type="project" value="InterPro"/>
</dbReference>
<dbReference type="PROSITE" id="PS50010">
    <property type="entry name" value="DH_2"/>
    <property type="match status" value="1"/>
</dbReference>
<dbReference type="GO" id="GO:0005085">
    <property type="term" value="F:guanyl-nucleotide exchange factor activity"/>
    <property type="evidence" value="ECO:0007669"/>
    <property type="project" value="InterPro"/>
</dbReference>
<accession>A0A8S1LPA9</accession>
<evidence type="ECO:0000313" key="2">
    <source>
        <dbReference type="EMBL" id="CAD8067223.1"/>
    </source>
</evidence>
<organism evidence="2 3">
    <name type="scientific">Paramecium primaurelia</name>
    <dbReference type="NCBI Taxonomy" id="5886"/>
    <lineage>
        <taxon>Eukaryota</taxon>
        <taxon>Sar</taxon>
        <taxon>Alveolata</taxon>
        <taxon>Ciliophora</taxon>
        <taxon>Intramacronucleata</taxon>
        <taxon>Oligohymenophorea</taxon>
        <taxon>Peniculida</taxon>
        <taxon>Parameciidae</taxon>
        <taxon>Paramecium</taxon>
    </lineage>
</organism>
<protein>
    <recommendedName>
        <fullName evidence="1">DH domain-containing protein</fullName>
    </recommendedName>
</protein>
<dbReference type="Pfam" id="PF00621">
    <property type="entry name" value="RhoGEF"/>
    <property type="match status" value="1"/>
</dbReference>
<keyword evidence="3" id="KW-1185">Reference proteome</keyword>
<dbReference type="InterPro" id="IPR051092">
    <property type="entry name" value="FYVE_RhoGEF_PH"/>
</dbReference>
<proteinExistence type="predicted"/>
<dbReference type="CDD" id="cd06093">
    <property type="entry name" value="PX_domain"/>
    <property type="match status" value="1"/>
</dbReference>
<dbReference type="CDD" id="cd00160">
    <property type="entry name" value="RhoGEF"/>
    <property type="match status" value="1"/>
</dbReference>
<gene>
    <name evidence="2" type="ORF">PPRIM_AZ9-3.1.T0400173</name>
</gene>
<dbReference type="AlphaFoldDB" id="A0A8S1LPA9"/>
<dbReference type="EMBL" id="CAJJDM010000039">
    <property type="protein sequence ID" value="CAD8067223.1"/>
    <property type="molecule type" value="Genomic_DNA"/>
</dbReference>
<dbReference type="Proteomes" id="UP000688137">
    <property type="component" value="Unassembled WGS sequence"/>
</dbReference>
<dbReference type="InterPro" id="IPR001331">
    <property type="entry name" value="GDS_CDC24_CS"/>
</dbReference>
<evidence type="ECO:0000259" key="1">
    <source>
        <dbReference type="PROSITE" id="PS50010"/>
    </source>
</evidence>
<dbReference type="PANTHER" id="PTHR12673">
    <property type="entry name" value="FACIOGENITAL DYSPLASIA PROTEIN"/>
    <property type="match status" value="1"/>
</dbReference>
<dbReference type="PANTHER" id="PTHR12673:SF159">
    <property type="entry name" value="LD03170P"/>
    <property type="match status" value="1"/>
</dbReference>
<name>A0A8S1LPA9_PARPR</name>
<dbReference type="PROSITE" id="PS00741">
    <property type="entry name" value="DH_1"/>
    <property type="match status" value="1"/>
</dbReference>
<dbReference type="SMART" id="SM00325">
    <property type="entry name" value="RhoGEF"/>
    <property type="match status" value="1"/>
</dbReference>
<dbReference type="GO" id="GO:0005737">
    <property type="term" value="C:cytoplasm"/>
    <property type="evidence" value="ECO:0007669"/>
    <property type="project" value="TreeGrafter"/>
</dbReference>
<comment type="caution">
    <text evidence="2">The sequence shown here is derived from an EMBL/GenBank/DDBJ whole genome shotgun (WGS) entry which is preliminary data.</text>
</comment>
<sequence>MDQIIQKFIYKKESRKQQKIYQALSKLYKNRKYIIREIYQTEKNYVEDLKLICDLVVDKYIQQYGIQESKKVFSNIKEIVAVNEWFFDKLTQRIQSENLKYQKNYKLEKELKDYYGHENSQLFYFKNEQTLLTKFECYYQYCERYNTIKNQISKLKDENDYFRQLTIEAEKNPLMKSNQLEDYLIKPIQRLPKYILLLKELKKNTPTQNSCSLFYGNEQIEHPDYRNICQLLNVFEKINDKNNEKIGEFQNLQKMIDVQKQYGNDKLIINNNKRFFVFEENLEYYVNATYKKSIQLLCFSDAILLIEFDYSALFGAKQKCIAMSEFSLASEFNKINSKQGLLFKVTTKQKVFIFIANDNKQLEKIENLFRITIAKFIQEKKSMLDESGGNSDITWDQAQLQVRIEGTEEYNQASLQNYTVYIIKILLQDIEWKIYLRYSQISAIYKYIQKRDSNNNVLKLQKSNWLQIHNNKYLDSLKINIEGFIQSIFQWKKFEKYKSKILIKLGLPTNFNILPRFMGGQSGLKISRNLSIINENQDSIDILAEKLNQQFLEELKISHMLKSYINKSDDKIISFSIRVILPRCLQVKEEIINDPNSKVESWIINKVKKQGEIIVRIDNLTKAMEMCEIIANAIQLYEFYDFRLFVTDERGNKRSLENNQIVLQSVPSHKKIFPKQSSKFFTLFDEPYQLEFCKYIFFPKIIESYLYKQDETRLKLLVEEFLKEVKVAHLSPKTYSIIYSLYILIYKESDYQEKHSNLLDKEIMNNLIFSYIRKSQTDETWNYFVKNQLKAIYPEIRNLVRQNEKLIAEQQLDLKQPQIFTNIQNLARISMINLAYQIPFWGVVSFYVGINIKEETNKILKSIFQNELPNIYLGISYNMFQLLSPGRKKLLCSFNLAQIDKITVEPIFMFIQISNFMLDNEIKIITLKFKTIEGYKISSLIKEYKNLNQQYPQLSQIIQNEN</sequence>
<dbReference type="InterPro" id="IPR000219">
    <property type="entry name" value="DH_dom"/>
</dbReference>
<reference evidence="2" key="1">
    <citation type="submission" date="2021-01" db="EMBL/GenBank/DDBJ databases">
        <authorList>
            <consortium name="Genoscope - CEA"/>
            <person name="William W."/>
        </authorList>
    </citation>
    <scope>NUCLEOTIDE SEQUENCE</scope>
</reference>